<organism evidence="1 2">
    <name type="scientific">Crotalaria pallida</name>
    <name type="common">Smooth rattlebox</name>
    <name type="synonym">Crotalaria striata</name>
    <dbReference type="NCBI Taxonomy" id="3830"/>
    <lineage>
        <taxon>Eukaryota</taxon>
        <taxon>Viridiplantae</taxon>
        <taxon>Streptophyta</taxon>
        <taxon>Embryophyta</taxon>
        <taxon>Tracheophyta</taxon>
        <taxon>Spermatophyta</taxon>
        <taxon>Magnoliopsida</taxon>
        <taxon>eudicotyledons</taxon>
        <taxon>Gunneridae</taxon>
        <taxon>Pentapetalae</taxon>
        <taxon>rosids</taxon>
        <taxon>fabids</taxon>
        <taxon>Fabales</taxon>
        <taxon>Fabaceae</taxon>
        <taxon>Papilionoideae</taxon>
        <taxon>50 kb inversion clade</taxon>
        <taxon>genistoids sensu lato</taxon>
        <taxon>core genistoids</taxon>
        <taxon>Crotalarieae</taxon>
        <taxon>Crotalaria</taxon>
    </lineage>
</organism>
<dbReference type="EMBL" id="JAYWIO010000003">
    <property type="protein sequence ID" value="KAK7276204.1"/>
    <property type="molecule type" value="Genomic_DNA"/>
</dbReference>
<protein>
    <submittedName>
        <fullName evidence="1">Uncharacterized protein</fullName>
    </submittedName>
</protein>
<dbReference type="Proteomes" id="UP001372338">
    <property type="component" value="Unassembled WGS sequence"/>
</dbReference>
<keyword evidence="2" id="KW-1185">Reference proteome</keyword>
<dbReference type="GO" id="GO:0003676">
    <property type="term" value="F:nucleic acid binding"/>
    <property type="evidence" value="ECO:0007669"/>
    <property type="project" value="InterPro"/>
</dbReference>
<sequence>MCFPPSWDRTVVHVNILIESWSPKFTVIGAQKNHHTKFFPANAPDNVPPGMRQLDLHINYHVLRDEIGFSAEAYDLQELVHSLSYLCGSDGSMMAVIGSMDGGDRIQMGRRRKRRIKRDMGSM</sequence>
<dbReference type="InterPro" id="IPR012337">
    <property type="entry name" value="RNaseH-like_sf"/>
</dbReference>
<comment type="caution">
    <text evidence="1">The sequence shown here is derived from an EMBL/GenBank/DDBJ whole genome shotgun (WGS) entry which is preliminary data.</text>
</comment>
<proteinExistence type="predicted"/>
<dbReference type="PANTHER" id="PTHR22891">
    <property type="entry name" value="EUKARYOTIC TRANSLATION INITIATION FACTOR 2C"/>
    <property type="match status" value="1"/>
</dbReference>
<name>A0AAN9IF81_CROPI</name>
<dbReference type="SUPFAM" id="SSF53098">
    <property type="entry name" value="Ribonuclease H-like"/>
    <property type="match status" value="1"/>
</dbReference>
<evidence type="ECO:0000313" key="2">
    <source>
        <dbReference type="Proteomes" id="UP001372338"/>
    </source>
</evidence>
<dbReference type="Gene3D" id="3.30.420.10">
    <property type="entry name" value="Ribonuclease H-like superfamily/Ribonuclease H"/>
    <property type="match status" value="1"/>
</dbReference>
<reference evidence="1 2" key="1">
    <citation type="submission" date="2024-01" db="EMBL/GenBank/DDBJ databases">
        <title>The genomes of 5 underutilized Papilionoideae crops provide insights into root nodulation and disease resistanc.</title>
        <authorList>
            <person name="Yuan L."/>
        </authorList>
    </citation>
    <scope>NUCLEOTIDE SEQUENCE [LARGE SCALE GENOMIC DNA]</scope>
    <source>
        <strain evidence="1">ZHUSHIDOU_FW_LH</strain>
        <tissue evidence="1">Leaf</tissue>
    </source>
</reference>
<dbReference type="AlphaFoldDB" id="A0AAN9IF81"/>
<dbReference type="InterPro" id="IPR036397">
    <property type="entry name" value="RNaseH_sf"/>
</dbReference>
<evidence type="ECO:0000313" key="1">
    <source>
        <dbReference type="EMBL" id="KAK7276204.1"/>
    </source>
</evidence>
<gene>
    <name evidence="1" type="ORF">RIF29_17340</name>
</gene>
<accession>A0AAN9IF81</accession>